<feature type="compositionally biased region" description="Basic residues" evidence="1">
    <location>
        <begin position="1"/>
        <end position="10"/>
    </location>
</feature>
<dbReference type="InterPro" id="IPR011129">
    <property type="entry name" value="CSD"/>
</dbReference>
<dbReference type="OrthoDB" id="6126005at2759"/>
<feature type="compositionally biased region" description="Basic and acidic residues" evidence="1">
    <location>
        <begin position="859"/>
        <end position="873"/>
    </location>
</feature>
<dbReference type="SMART" id="SM00357">
    <property type="entry name" value="CSP"/>
    <property type="match status" value="2"/>
</dbReference>
<evidence type="ECO:0000313" key="3">
    <source>
        <dbReference type="EMBL" id="KAI1894494.1"/>
    </source>
</evidence>
<feature type="compositionally biased region" description="Low complexity" evidence="1">
    <location>
        <begin position="1686"/>
        <end position="1695"/>
    </location>
</feature>
<feature type="compositionally biased region" description="Basic and acidic residues" evidence="1">
    <location>
        <begin position="1732"/>
        <end position="1750"/>
    </location>
</feature>
<gene>
    <name evidence="3" type="ORF">AGOR_G00116380</name>
</gene>
<feature type="region of interest" description="Disordered" evidence="1">
    <location>
        <begin position="820"/>
        <end position="1032"/>
    </location>
</feature>
<feature type="region of interest" description="Disordered" evidence="1">
    <location>
        <begin position="1247"/>
        <end position="1269"/>
    </location>
</feature>
<feature type="region of interest" description="Disordered" evidence="1">
    <location>
        <begin position="1682"/>
        <end position="1703"/>
    </location>
</feature>
<evidence type="ECO:0000259" key="2">
    <source>
        <dbReference type="SMART" id="SM00357"/>
    </source>
</evidence>
<name>A0A8T3DFE6_9TELE</name>
<dbReference type="CDD" id="cd00229">
    <property type="entry name" value="SGNH_hydrolase"/>
    <property type="match status" value="1"/>
</dbReference>
<feature type="region of interest" description="Disordered" evidence="1">
    <location>
        <begin position="1397"/>
        <end position="1450"/>
    </location>
</feature>
<feature type="domain" description="Cold-shock" evidence="2">
    <location>
        <begin position="342"/>
        <end position="402"/>
    </location>
</feature>
<dbReference type="InterPro" id="IPR056400">
    <property type="entry name" value="CSDE1"/>
</dbReference>
<dbReference type="PANTHER" id="PTHR12913">
    <property type="entry name" value="UNR PROTEIN N-RAS UPSTREAM GENE PROTEIN"/>
    <property type="match status" value="1"/>
</dbReference>
<dbReference type="PANTHER" id="PTHR12913:SF3">
    <property type="entry name" value="SI:DKEYP-121D4.3"/>
    <property type="match status" value="1"/>
</dbReference>
<organism evidence="3 4">
    <name type="scientific">Albula goreensis</name>
    <dbReference type="NCBI Taxonomy" id="1534307"/>
    <lineage>
        <taxon>Eukaryota</taxon>
        <taxon>Metazoa</taxon>
        <taxon>Chordata</taxon>
        <taxon>Craniata</taxon>
        <taxon>Vertebrata</taxon>
        <taxon>Euteleostomi</taxon>
        <taxon>Actinopterygii</taxon>
        <taxon>Neopterygii</taxon>
        <taxon>Teleostei</taxon>
        <taxon>Albuliformes</taxon>
        <taxon>Albulidae</taxon>
        <taxon>Albula</taxon>
    </lineage>
</organism>
<sequence>MARGGRRKRGGDRFFPQAHGPRFSMCPPQPPPPDMGWNGPPFPDGHPGCPDPELNLMDSSAGFRPMMEPDYAPMDELGFGPVDQDFRPQASRLGGPRPMLDRDYDPYADMGRDPPRHRYGHIDPRDFGPMADRPMITEHSEYRVFDSSVGERDFGPMEPEYWGPDMPMERDFGLIRSSQTNAMMDRIGPVRGDLAAVDRNCIPTERGFSPAIMRMERGLGTMNDREFGPPSAQCPDEHDMLFGGQRAYHGPPDEDMGMMGHAHGPTPRITEAPRWIDNSGMLHPGPHHDNPLHPRVPRPPQIPDPLPCEPPNPPVSENPKPPKKTTLAPKTGTIKPPPGRFQGVISFVGSDYGFIERDDLKKIHFSFEAFWGDKAEMLPGVRVQFTVFKEKGKECATDVVVPPGGTEEIDSEMFQGIVSKLPDSQVRKLTLPKYTGRIQATLFSVSTELPFSEHDYRPTLLLGDRVQFNLLTDLVTKQKRAVNISLMPNTFQFTAENREMGILMNTKNGSGSIMSEEWGKLWFDADENLDEAELKIMDEVEFTVVLAKEEEQQKAIRVRKLPEGTVKFGQKTREKIAEALQNQDNPTSLTMVKGKWKAVTSEVLPQRTVVFEDISSEQYEGTVIKTAPKVSERKQGTSELDPLSGLLVATVADVEKKLPFTPSDVLSEATMIQGDQVQFSISTNRSTRVERATNIEFMPDTIDQSKEQREKGVVVDLRESFGFIKCQQDPRMFFHLKEVMEESKVSLMDEVEFTILPASGGEGDRAIRVKKLLWTAFTATPKLEGLGAAPKEKKKMTIKLLRDSVNEEMKNLKVKIESFSTDDFPNDPIEPLDGNASQGKPGAGGLVPLESESDLQLTKIDKEGDGGKVKGQEKTVNPKSSPSSNPSKQKEEKRESRGRESNGSMERNRSSRAGKYRSPGRDYTRRRSRSRSFERGHRYERRRSRSHSHERNWRDGSGRRRSRSHSRERGSVRTRRRSSSRERAATRAKRRSRSPEWNSSSRKKSSPFINEQGRESALRLHPGLGRQELPRSDVILDEELSRKKRELELLEEHIARKRAIIAMEQKGLAPKVFPKQEEEEEEAESGYFRYRLPQESESPARPAPQPIKSILKKPKEPFAETDFFQQSEFLNNPPIKQTVSQSHLDPPTVDHPPHHPISGHQSHFGKPSDHPSLSQAVPQLAPIRHPPQSRSSTCQPAFDQPPTSYSPPSLQPPTMGNVSTQFERFLRTLNKGVDANLLSSIVKEVRKETGALERPTSSNPAQGESLFKDQDKFEDSYGRRPEEPDDFLLPHERAFQDGSGFSRILGMKHGPQVEETYWREGDVEDEERFLYGERASPGENEHEGSRMATARRLREQSPLEETEKNEEKMQHYDKIQSLLQTIGLDLDTTEVSKLADRTRERLYGKKQKAKRPGPPERESAWATSRSGRHRSRTDSPESDTRSISPVQPSRREVYMSYQGALEHSSTHDQERMQEIPTLSRTVRSFSPSHSSPSTSQYSHVPPEPYSQYKDGQHEYAYSQHSSAVLSSWDSVAVQPAPAFSQLPSSFVTVSASPHGLPPFVSSPSQPHMPVASSVGLPPEQTSPFVSPPPVPFPPFIGQPPPAAPPFAGSASYYPLHPLTGAPIVPQASLGGTTFPMPQPVVGKGEASKQTKEPATTKSRCLRVIETVNLEGKKPKASTFLKEVPASTTESSGSTSAPFPILPESTERKVVPTISEDDIKAKQKKRLEQFNERMRQKKEQQKEAMRSRAESQKVQPGKTCTEVKNVWICGHSLVFWAEKRAKSPEYGMQLGMDPSRVRVWWKGMQGMTWDQLLPLLLKLKGNWPNPDVIILHLGGNDLGKSDLRALLAAVKKDLTSLRSIFPRCLLVWSDILPRRSWRTTEDAEAVESFRAVVNKKVRADIAELGGETIAHPHIRPGSDAGLYRPDGVHLSGKGIDMFNIDMQDFLEKWEGEQSNMDNTS</sequence>
<feature type="compositionally biased region" description="Pro residues" evidence="1">
    <location>
        <begin position="297"/>
        <end position="316"/>
    </location>
</feature>
<feature type="compositionally biased region" description="Basic and acidic residues" evidence="1">
    <location>
        <begin position="888"/>
        <end position="900"/>
    </location>
</feature>
<feature type="region of interest" description="Disordered" evidence="1">
    <location>
        <begin position="1479"/>
        <end position="1509"/>
    </location>
</feature>
<feature type="compositionally biased region" description="Low complexity" evidence="1">
    <location>
        <begin position="1479"/>
        <end position="1500"/>
    </location>
</feature>
<dbReference type="EMBL" id="JAERUA010000010">
    <property type="protein sequence ID" value="KAI1894494.1"/>
    <property type="molecule type" value="Genomic_DNA"/>
</dbReference>
<feature type="region of interest" description="Disordered" evidence="1">
    <location>
        <begin position="1732"/>
        <end position="1755"/>
    </location>
</feature>
<dbReference type="InterPro" id="IPR036514">
    <property type="entry name" value="SGNH_hydro_sf"/>
</dbReference>
<dbReference type="InterPro" id="IPR012340">
    <property type="entry name" value="NA-bd_OB-fold"/>
</dbReference>
<feature type="compositionally biased region" description="Basic and acidic residues" evidence="1">
    <location>
        <begin position="919"/>
        <end position="937"/>
    </location>
</feature>
<protein>
    <recommendedName>
        <fullName evidence="2">Cold-shock domain-containing protein</fullName>
    </recommendedName>
</protein>
<feature type="region of interest" description="Disordered" evidence="1">
    <location>
        <begin position="278"/>
        <end position="338"/>
    </location>
</feature>
<keyword evidence="4" id="KW-1185">Reference proteome</keyword>
<feature type="region of interest" description="Disordered" evidence="1">
    <location>
        <begin position="1074"/>
        <end position="1107"/>
    </location>
</feature>
<dbReference type="Pfam" id="PF23456">
    <property type="entry name" value="CSDE1"/>
    <property type="match status" value="1"/>
</dbReference>
<dbReference type="Proteomes" id="UP000829720">
    <property type="component" value="Unassembled WGS sequence"/>
</dbReference>
<feature type="domain" description="Cold-shock" evidence="2">
    <location>
        <begin position="711"/>
        <end position="772"/>
    </location>
</feature>
<dbReference type="SUPFAM" id="SSF52266">
    <property type="entry name" value="SGNH hydrolase"/>
    <property type="match status" value="1"/>
</dbReference>
<dbReference type="SUPFAM" id="SSF50249">
    <property type="entry name" value="Nucleic acid-binding proteins"/>
    <property type="match status" value="2"/>
</dbReference>
<reference evidence="3" key="1">
    <citation type="submission" date="2021-01" db="EMBL/GenBank/DDBJ databases">
        <authorList>
            <person name="Zahm M."/>
            <person name="Roques C."/>
            <person name="Cabau C."/>
            <person name="Klopp C."/>
            <person name="Donnadieu C."/>
            <person name="Jouanno E."/>
            <person name="Lampietro C."/>
            <person name="Louis A."/>
            <person name="Herpin A."/>
            <person name="Echchiki A."/>
            <person name="Berthelot C."/>
            <person name="Parey E."/>
            <person name="Roest-Crollius H."/>
            <person name="Braasch I."/>
            <person name="Postlethwait J."/>
            <person name="Bobe J."/>
            <person name="Montfort J."/>
            <person name="Bouchez O."/>
            <person name="Begum T."/>
            <person name="Mejri S."/>
            <person name="Adams A."/>
            <person name="Chen W.-J."/>
            <person name="Guiguen Y."/>
        </authorList>
    </citation>
    <scope>NUCLEOTIDE SEQUENCE</scope>
    <source>
        <tissue evidence="3">Blood</tissue>
    </source>
</reference>
<feature type="compositionally biased region" description="Low complexity" evidence="1">
    <location>
        <begin position="324"/>
        <end position="333"/>
    </location>
</feature>
<proteinExistence type="predicted"/>
<evidence type="ECO:0000256" key="1">
    <source>
        <dbReference type="SAM" id="MobiDB-lite"/>
    </source>
</evidence>
<feature type="region of interest" description="Disordered" evidence="1">
    <location>
        <begin position="1332"/>
        <end position="1369"/>
    </location>
</feature>
<feature type="region of interest" description="Disordered" evidence="1">
    <location>
        <begin position="1561"/>
        <end position="1584"/>
    </location>
</feature>
<feature type="compositionally biased region" description="Low complexity" evidence="1">
    <location>
        <begin position="877"/>
        <end position="887"/>
    </location>
</feature>
<comment type="caution">
    <text evidence="3">The sequence shown here is derived from an EMBL/GenBank/DDBJ whole genome shotgun (WGS) entry which is preliminary data.</text>
</comment>
<feature type="region of interest" description="Disordered" evidence="1">
    <location>
        <begin position="1136"/>
        <end position="1217"/>
    </location>
</feature>
<dbReference type="GO" id="GO:0003676">
    <property type="term" value="F:nucleic acid binding"/>
    <property type="evidence" value="ECO:0007669"/>
    <property type="project" value="InterPro"/>
</dbReference>
<feature type="compositionally biased region" description="Basic and acidic residues" evidence="1">
    <location>
        <begin position="1352"/>
        <end position="1369"/>
    </location>
</feature>
<evidence type="ECO:0000313" key="4">
    <source>
        <dbReference type="Proteomes" id="UP000829720"/>
    </source>
</evidence>
<feature type="region of interest" description="Disordered" evidence="1">
    <location>
        <begin position="1"/>
        <end position="50"/>
    </location>
</feature>
<accession>A0A8T3DFE6</accession>
<dbReference type="Gene3D" id="2.40.50.140">
    <property type="entry name" value="Nucleic acid-binding proteins"/>
    <property type="match status" value="3"/>
</dbReference>
<feature type="compositionally biased region" description="Pro residues" evidence="1">
    <location>
        <begin position="27"/>
        <end position="44"/>
    </location>
</feature>
<feature type="compositionally biased region" description="Basic and acidic residues" evidence="1">
    <location>
        <begin position="947"/>
        <end position="958"/>
    </location>
</feature>
<dbReference type="Gene3D" id="3.40.50.1110">
    <property type="entry name" value="SGNH hydrolase"/>
    <property type="match status" value="1"/>
</dbReference>
<feature type="compositionally biased region" description="Polar residues" evidence="1">
    <location>
        <begin position="1188"/>
        <end position="1217"/>
    </location>
</feature>